<protein>
    <submittedName>
        <fullName evidence="7">Precorrin-6y C5,15-methyltransferase (Decarboxylating) subunit CbiE</fullName>
    </submittedName>
</protein>
<dbReference type="SUPFAM" id="SSF53335">
    <property type="entry name" value="S-adenosyl-L-methionine-dependent methyltransferases"/>
    <property type="match status" value="1"/>
</dbReference>
<dbReference type="Gene3D" id="3.40.50.150">
    <property type="entry name" value="Vaccinia Virus protein VP39"/>
    <property type="match status" value="1"/>
</dbReference>
<dbReference type="PANTHER" id="PTHR43182:SF1">
    <property type="entry name" value="COBALT-PRECORRIN-7 C(5)-METHYLTRANSFERASE"/>
    <property type="match status" value="1"/>
</dbReference>
<reference evidence="7 8" key="1">
    <citation type="journal article" date="2020" name="Biotechnol. Biofuels">
        <title>New insights from the biogas microbiome by comprehensive genome-resolved metagenomics of nearly 1600 species originating from multiple anaerobic digesters.</title>
        <authorList>
            <person name="Campanaro S."/>
            <person name="Treu L."/>
            <person name="Rodriguez-R L.M."/>
            <person name="Kovalovszki A."/>
            <person name="Ziels R.M."/>
            <person name="Maus I."/>
            <person name="Zhu X."/>
            <person name="Kougias P.G."/>
            <person name="Basile A."/>
            <person name="Luo G."/>
            <person name="Schluter A."/>
            <person name="Konstantinidis K.T."/>
            <person name="Angelidaki I."/>
        </authorList>
    </citation>
    <scope>NUCLEOTIDE SEQUENCE [LARGE SCALE GENOMIC DNA]</scope>
    <source>
        <strain evidence="7">AS05jafATM_4</strain>
    </source>
</reference>
<dbReference type="InterPro" id="IPR014776">
    <property type="entry name" value="4pyrrole_Mease_sub2"/>
</dbReference>
<name>A0A7C7D4E5_9FIRM</name>
<keyword evidence="4 7" id="KW-0808">Transferase</keyword>
<evidence type="ECO:0000259" key="6">
    <source>
        <dbReference type="Pfam" id="PF00590"/>
    </source>
</evidence>
<evidence type="ECO:0000256" key="1">
    <source>
        <dbReference type="ARBA" id="ARBA00004953"/>
    </source>
</evidence>
<evidence type="ECO:0000256" key="3">
    <source>
        <dbReference type="ARBA" id="ARBA00022603"/>
    </source>
</evidence>
<dbReference type="Pfam" id="PF00590">
    <property type="entry name" value="TP_methylase"/>
    <property type="match status" value="1"/>
</dbReference>
<dbReference type="AlphaFoldDB" id="A0A7C7D4E5"/>
<dbReference type="Pfam" id="PF01135">
    <property type="entry name" value="PCMT"/>
    <property type="match status" value="1"/>
</dbReference>
<keyword evidence="3 7" id="KW-0489">Methyltransferase</keyword>
<dbReference type="GO" id="GO:0009236">
    <property type="term" value="P:cobalamin biosynthetic process"/>
    <property type="evidence" value="ECO:0007669"/>
    <property type="project" value="UniProtKB-UniPathway"/>
</dbReference>
<dbReference type="CDD" id="cd11644">
    <property type="entry name" value="Precorrin-6Y-MT"/>
    <property type="match status" value="1"/>
</dbReference>
<accession>A0A7C7D4E5</accession>
<dbReference type="SUPFAM" id="SSF53790">
    <property type="entry name" value="Tetrapyrrole methylase"/>
    <property type="match status" value="1"/>
</dbReference>
<comment type="pathway">
    <text evidence="1">Cofactor biosynthesis; adenosylcobalamin biosynthesis.</text>
</comment>
<dbReference type="EMBL" id="DUTF01000096">
    <property type="protein sequence ID" value="HHY25956.1"/>
    <property type="molecule type" value="Genomic_DNA"/>
</dbReference>
<keyword evidence="2" id="KW-0169">Cobalamin biosynthesis</keyword>
<evidence type="ECO:0000256" key="4">
    <source>
        <dbReference type="ARBA" id="ARBA00022679"/>
    </source>
</evidence>
<gene>
    <name evidence="7" type="primary">cbiE</name>
    <name evidence="7" type="ORF">GX523_04240</name>
</gene>
<dbReference type="GO" id="GO:0032259">
    <property type="term" value="P:methylation"/>
    <property type="evidence" value="ECO:0007669"/>
    <property type="project" value="UniProtKB-KW"/>
</dbReference>
<feature type="domain" description="Tetrapyrrole methylase" evidence="6">
    <location>
        <begin position="2"/>
        <end position="184"/>
    </location>
</feature>
<proteinExistence type="predicted"/>
<evidence type="ECO:0000313" key="8">
    <source>
        <dbReference type="Proteomes" id="UP000553059"/>
    </source>
</evidence>
<organism evidence="7 8">
    <name type="scientific">Desulfitobacterium dehalogenans</name>
    <dbReference type="NCBI Taxonomy" id="36854"/>
    <lineage>
        <taxon>Bacteria</taxon>
        <taxon>Bacillati</taxon>
        <taxon>Bacillota</taxon>
        <taxon>Clostridia</taxon>
        <taxon>Eubacteriales</taxon>
        <taxon>Desulfitobacteriaceae</taxon>
        <taxon>Desulfitobacterium</taxon>
    </lineage>
</organism>
<sequence length="408" mass="44904">MIQILGIGPGTRAWVSQAVEEMVHQSDVLVGGQRALKLFPDFKGESYRVSGNLAETLETLQRVLHQGKKASVLVSGDPGFYSLLPWLKREFPQEEIQVLPGLSSIQLAFARAGIPWQDAELLSVHGRPLNCLPLHLSRPLGVLTGGENSPQKIAEYYRTYGFNPQISLGNALTYPEERWLNTDAHQLMDLEEDFSNAVMILYPENPEDKPAQSLLSLPKCFGIKDEEFVRGNVPMTKNEIRIQVLAKAEITPSTRVLDVGAGTGSISIEAALLAHRGCVYAIEENPEAQELILKNLEKFRVRNLRLVRGSAPQALQEIPPMDVCIIGGSHGQIREILLQAPLAPGGRVVLTAVTLETLAHGMEALKSLQYEDVDVVSIQAVRWKGIKDIHLAQAQNPVFILSGRKGII</sequence>
<keyword evidence="5" id="KW-0949">S-adenosyl-L-methionine</keyword>
<dbReference type="Proteomes" id="UP000553059">
    <property type="component" value="Unassembled WGS sequence"/>
</dbReference>
<dbReference type="InterPro" id="IPR006365">
    <property type="entry name" value="Cbl_synth_CobL"/>
</dbReference>
<evidence type="ECO:0000256" key="2">
    <source>
        <dbReference type="ARBA" id="ARBA00022573"/>
    </source>
</evidence>
<dbReference type="CDD" id="cd02440">
    <property type="entry name" value="AdoMet_MTases"/>
    <property type="match status" value="1"/>
</dbReference>
<dbReference type="InterPro" id="IPR050714">
    <property type="entry name" value="Cobalamin_biosynth_MTase"/>
</dbReference>
<comment type="caution">
    <text evidence="7">The sequence shown here is derived from an EMBL/GenBank/DDBJ whole genome shotgun (WGS) entry which is preliminary data.</text>
</comment>
<dbReference type="NCBIfam" id="TIGR02469">
    <property type="entry name" value="CbiT"/>
    <property type="match status" value="1"/>
</dbReference>
<dbReference type="InterPro" id="IPR029063">
    <property type="entry name" value="SAM-dependent_MTases_sf"/>
</dbReference>
<dbReference type="Gene3D" id="3.40.1010.10">
    <property type="entry name" value="Cobalt-precorrin-4 Transmethylase, Domain 1"/>
    <property type="match status" value="1"/>
</dbReference>
<dbReference type="GO" id="GO:0008276">
    <property type="term" value="F:protein methyltransferase activity"/>
    <property type="evidence" value="ECO:0007669"/>
    <property type="project" value="InterPro"/>
</dbReference>
<dbReference type="PIRSF" id="PIRSF036428">
    <property type="entry name" value="CobL"/>
    <property type="match status" value="1"/>
</dbReference>
<dbReference type="InterPro" id="IPR035996">
    <property type="entry name" value="4pyrrol_Methylase_sf"/>
</dbReference>
<evidence type="ECO:0000256" key="5">
    <source>
        <dbReference type="ARBA" id="ARBA00022691"/>
    </source>
</evidence>
<dbReference type="NCBIfam" id="TIGR02467">
    <property type="entry name" value="CbiE"/>
    <property type="match status" value="1"/>
</dbReference>
<dbReference type="InterPro" id="IPR014777">
    <property type="entry name" value="4pyrrole_Mease_sub1"/>
</dbReference>
<dbReference type="InterPro" id="IPR000878">
    <property type="entry name" value="4pyrrol_Mease"/>
</dbReference>
<dbReference type="Gene3D" id="3.30.950.10">
    <property type="entry name" value="Methyltransferase, Cobalt-precorrin-4 Transmethylase, Domain 2"/>
    <property type="match status" value="1"/>
</dbReference>
<dbReference type="UniPathway" id="UPA00148"/>
<dbReference type="InterPro" id="IPR012818">
    <property type="entry name" value="CbiE"/>
</dbReference>
<evidence type="ECO:0000313" key="7">
    <source>
        <dbReference type="EMBL" id="HHY25956.1"/>
    </source>
</evidence>
<dbReference type="InterPro" id="IPR014008">
    <property type="entry name" value="Cbl_synth_MTase_CbiT"/>
</dbReference>
<dbReference type="PANTHER" id="PTHR43182">
    <property type="entry name" value="COBALT-PRECORRIN-6B C(15)-METHYLTRANSFERASE (DECARBOXYLATING)"/>
    <property type="match status" value="1"/>
</dbReference>